<feature type="non-terminal residue" evidence="2">
    <location>
        <position position="47"/>
    </location>
</feature>
<feature type="region of interest" description="Disordered" evidence="1">
    <location>
        <begin position="19"/>
        <end position="47"/>
    </location>
</feature>
<comment type="caution">
    <text evidence="2">The sequence shown here is derived from an EMBL/GenBank/DDBJ whole genome shotgun (WGS) entry which is preliminary data.</text>
</comment>
<dbReference type="AlphaFoldDB" id="A0A392UH03"/>
<proteinExistence type="predicted"/>
<organism evidence="2 3">
    <name type="scientific">Trifolium medium</name>
    <dbReference type="NCBI Taxonomy" id="97028"/>
    <lineage>
        <taxon>Eukaryota</taxon>
        <taxon>Viridiplantae</taxon>
        <taxon>Streptophyta</taxon>
        <taxon>Embryophyta</taxon>
        <taxon>Tracheophyta</taxon>
        <taxon>Spermatophyta</taxon>
        <taxon>Magnoliopsida</taxon>
        <taxon>eudicotyledons</taxon>
        <taxon>Gunneridae</taxon>
        <taxon>Pentapetalae</taxon>
        <taxon>rosids</taxon>
        <taxon>fabids</taxon>
        <taxon>Fabales</taxon>
        <taxon>Fabaceae</taxon>
        <taxon>Papilionoideae</taxon>
        <taxon>50 kb inversion clade</taxon>
        <taxon>NPAAA clade</taxon>
        <taxon>Hologalegina</taxon>
        <taxon>IRL clade</taxon>
        <taxon>Trifolieae</taxon>
        <taxon>Trifolium</taxon>
    </lineage>
</organism>
<evidence type="ECO:0000256" key="1">
    <source>
        <dbReference type="SAM" id="MobiDB-lite"/>
    </source>
</evidence>
<protein>
    <submittedName>
        <fullName evidence="2">Uncharacterized protein</fullName>
    </submittedName>
</protein>
<sequence length="47" mass="5290">MSQISARPGKIHQVLCNNQMPRLSRGLSHHRRHSAVVDDEPDSRGSK</sequence>
<evidence type="ECO:0000313" key="3">
    <source>
        <dbReference type="Proteomes" id="UP000265520"/>
    </source>
</evidence>
<evidence type="ECO:0000313" key="2">
    <source>
        <dbReference type="EMBL" id="MCI72841.1"/>
    </source>
</evidence>
<keyword evidence="3" id="KW-1185">Reference proteome</keyword>
<accession>A0A392UH03</accession>
<dbReference type="EMBL" id="LXQA010826244">
    <property type="protein sequence ID" value="MCI72841.1"/>
    <property type="molecule type" value="Genomic_DNA"/>
</dbReference>
<name>A0A392UH03_9FABA</name>
<dbReference type="Proteomes" id="UP000265520">
    <property type="component" value="Unassembled WGS sequence"/>
</dbReference>
<reference evidence="2 3" key="1">
    <citation type="journal article" date="2018" name="Front. Plant Sci.">
        <title>Red Clover (Trifolium pratense) and Zigzag Clover (T. medium) - A Picture of Genomic Similarities and Differences.</title>
        <authorList>
            <person name="Dluhosova J."/>
            <person name="Istvanek J."/>
            <person name="Nedelnik J."/>
            <person name="Repkova J."/>
        </authorList>
    </citation>
    <scope>NUCLEOTIDE SEQUENCE [LARGE SCALE GENOMIC DNA]</scope>
    <source>
        <strain evidence="3">cv. 10/8</strain>
        <tissue evidence="2">Leaf</tissue>
    </source>
</reference>